<feature type="transmembrane region" description="Helical" evidence="6">
    <location>
        <begin position="174"/>
        <end position="193"/>
    </location>
</feature>
<keyword evidence="5 6" id="KW-0472">Membrane</keyword>
<feature type="transmembrane region" description="Helical" evidence="6">
    <location>
        <begin position="199"/>
        <end position="219"/>
    </location>
</feature>
<dbReference type="PANTHER" id="PTHR13019">
    <property type="entry name" value="GOLGI APPARATUS MEMBRANE PROTEIN TVP23"/>
    <property type="match status" value="1"/>
</dbReference>
<keyword evidence="4 6" id="KW-1133">Transmembrane helix</keyword>
<accession>A0A8S1MD84</accession>
<proteinExistence type="inferred from homology"/>
<evidence type="ECO:0000256" key="3">
    <source>
        <dbReference type="ARBA" id="ARBA00022692"/>
    </source>
</evidence>
<evidence type="ECO:0000256" key="2">
    <source>
        <dbReference type="ARBA" id="ARBA00005467"/>
    </source>
</evidence>
<name>A0A8S1MD84_PARPR</name>
<gene>
    <name evidence="7" type="ORF">PPRIM_AZ9-3.1.T0600063</name>
</gene>
<dbReference type="EMBL" id="CAJJDM010000061">
    <property type="protein sequence ID" value="CAD8078470.1"/>
    <property type="molecule type" value="Genomic_DNA"/>
</dbReference>
<keyword evidence="3 6" id="KW-0812">Transmembrane</keyword>
<evidence type="ECO:0000256" key="5">
    <source>
        <dbReference type="ARBA" id="ARBA00023136"/>
    </source>
</evidence>
<comment type="similarity">
    <text evidence="2 6">Belongs to the TVP23 family.</text>
</comment>
<evidence type="ECO:0000256" key="1">
    <source>
        <dbReference type="ARBA" id="ARBA00004141"/>
    </source>
</evidence>
<feature type="transmembrane region" description="Helical" evidence="6">
    <location>
        <begin position="90"/>
        <end position="109"/>
    </location>
</feature>
<comment type="caution">
    <text evidence="7">The sequence shown here is derived from an EMBL/GenBank/DDBJ whole genome shotgun (WGS) entry which is preliminary data.</text>
</comment>
<organism evidence="7 8">
    <name type="scientific">Paramecium primaurelia</name>
    <dbReference type="NCBI Taxonomy" id="5886"/>
    <lineage>
        <taxon>Eukaryota</taxon>
        <taxon>Sar</taxon>
        <taxon>Alveolata</taxon>
        <taxon>Ciliophora</taxon>
        <taxon>Intramacronucleata</taxon>
        <taxon>Oligohymenophorea</taxon>
        <taxon>Peniculida</taxon>
        <taxon>Parameciidae</taxon>
        <taxon>Paramecium</taxon>
    </lineage>
</organism>
<evidence type="ECO:0000313" key="7">
    <source>
        <dbReference type="EMBL" id="CAD8078470.1"/>
    </source>
</evidence>
<dbReference type="Proteomes" id="UP000688137">
    <property type="component" value="Unassembled WGS sequence"/>
</dbReference>
<comment type="subcellular location">
    <subcellularLocation>
        <location evidence="1 6">Membrane</location>
        <topology evidence="1 6">Multi-pass membrane protein</topology>
    </subcellularLocation>
</comment>
<dbReference type="GO" id="GO:0016192">
    <property type="term" value="P:vesicle-mediated transport"/>
    <property type="evidence" value="ECO:0007669"/>
    <property type="project" value="TreeGrafter"/>
</dbReference>
<sequence>MINQIREEHPPINLIRPPQLGGFQGPRIAESIINQQQGGMEGGIQNTRQYWNEKEQNWLRLSVNLNPLAFANYELFKSANMDISESPNPVQCILCFILKFIILILYFLTPYYQTMKLYETIVVLGAVDFWIIKNIRKLVGLRWWVEIDDFGNESWVFETTTQEKGEIQRIHSRIFWFVQLFMFLMFVGMFIINASQLQISVSICMFFPAAFTGYNLYAFNLCNKIKRSKLGESFLQMSAGRKSVKMPLKLD</sequence>
<dbReference type="PANTHER" id="PTHR13019:SF7">
    <property type="entry name" value="GOLGI APPARATUS MEMBRANE PROTEIN TVP23"/>
    <property type="match status" value="1"/>
</dbReference>
<protein>
    <recommendedName>
        <fullName evidence="6">Golgi apparatus membrane protein TVP23 homolog</fullName>
    </recommendedName>
</protein>
<dbReference type="Pfam" id="PF05832">
    <property type="entry name" value="DUF846"/>
    <property type="match status" value="1"/>
</dbReference>
<dbReference type="AlphaFoldDB" id="A0A8S1MD84"/>
<dbReference type="GO" id="GO:0009306">
    <property type="term" value="P:protein secretion"/>
    <property type="evidence" value="ECO:0007669"/>
    <property type="project" value="TreeGrafter"/>
</dbReference>
<keyword evidence="8" id="KW-1185">Reference proteome</keyword>
<dbReference type="GO" id="GO:0000139">
    <property type="term" value="C:Golgi membrane"/>
    <property type="evidence" value="ECO:0007669"/>
    <property type="project" value="TreeGrafter"/>
</dbReference>
<dbReference type="InterPro" id="IPR008564">
    <property type="entry name" value="TVP23-like"/>
</dbReference>
<reference evidence="7" key="1">
    <citation type="submission" date="2021-01" db="EMBL/GenBank/DDBJ databases">
        <authorList>
            <consortium name="Genoscope - CEA"/>
            <person name="William W."/>
        </authorList>
    </citation>
    <scope>NUCLEOTIDE SEQUENCE</scope>
</reference>
<evidence type="ECO:0000256" key="6">
    <source>
        <dbReference type="RuleBase" id="RU361206"/>
    </source>
</evidence>
<evidence type="ECO:0000313" key="8">
    <source>
        <dbReference type="Proteomes" id="UP000688137"/>
    </source>
</evidence>
<evidence type="ECO:0000256" key="4">
    <source>
        <dbReference type="ARBA" id="ARBA00022989"/>
    </source>
</evidence>